<dbReference type="InterPro" id="IPR036465">
    <property type="entry name" value="vWFA_dom_sf"/>
</dbReference>
<proteinExistence type="predicted"/>
<gene>
    <name evidence="1" type="ORF">K469DRAFT_763502</name>
</gene>
<name>A0A6A6DDV9_9PEZI</name>
<evidence type="ECO:0008006" key="3">
    <source>
        <dbReference type="Google" id="ProtNLM"/>
    </source>
</evidence>
<evidence type="ECO:0000313" key="2">
    <source>
        <dbReference type="Proteomes" id="UP000800200"/>
    </source>
</evidence>
<dbReference type="SUPFAM" id="SSF53300">
    <property type="entry name" value="vWA-like"/>
    <property type="match status" value="1"/>
</dbReference>
<dbReference type="AlphaFoldDB" id="A0A6A6DDV9"/>
<evidence type="ECO:0000313" key="1">
    <source>
        <dbReference type="EMBL" id="KAF2175796.1"/>
    </source>
</evidence>
<dbReference type="EMBL" id="ML994725">
    <property type="protein sequence ID" value="KAF2175796.1"/>
    <property type="molecule type" value="Genomic_DNA"/>
</dbReference>
<keyword evidence="2" id="KW-1185">Reference proteome</keyword>
<accession>A0A6A6DDV9</accession>
<organism evidence="1 2">
    <name type="scientific">Zopfia rhizophila CBS 207.26</name>
    <dbReference type="NCBI Taxonomy" id="1314779"/>
    <lineage>
        <taxon>Eukaryota</taxon>
        <taxon>Fungi</taxon>
        <taxon>Dikarya</taxon>
        <taxon>Ascomycota</taxon>
        <taxon>Pezizomycotina</taxon>
        <taxon>Dothideomycetes</taxon>
        <taxon>Dothideomycetes incertae sedis</taxon>
        <taxon>Zopfiaceae</taxon>
        <taxon>Zopfia</taxon>
    </lineage>
</organism>
<dbReference type="OrthoDB" id="4160666at2759"/>
<sequence>MANQAALHNPHLDGYHPLRNAVVAFAVDVSGSTHNDVLTAEKAFVKKVASLLSPRSQVMATDIPWDDKAKAVRGLSRLESLRSEGYTTPGAIIDDITSRLKLKESSLWFLLTDGIIDDLHR</sequence>
<reference evidence="1" key="1">
    <citation type="journal article" date="2020" name="Stud. Mycol.">
        <title>101 Dothideomycetes genomes: a test case for predicting lifestyles and emergence of pathogens.</title>
        <authorList>
            <person name="Haridas S."/>
            <person name="Albert R."/>
            <person name="Binder M."/>
            <person name="Bloem J."/>
            <person name="Labutti K."/>
            <person name="Salamov A."/>
            <person name="Andreopoulos B."/>
            <person name="Baker S."/>
            <person name="Barry K."/>
            <person name="Bills G."/>
            <person name="Bluhm B."/>
            <person name="Cannon C."/>
            <person name="Castanera R."/>
            <person name="Culley D."/>
            <person name="Daum C."/>
            <person name="Ezra D."/>
            <person name="Gonzalez J."/>
            <person name="Henrissat B."/>
            <person name="Kuo A."/>
            <person name="Liang C."/>
            <person name="Lipzen A."/>
            <person name="Lutzoni F."/>
            <person name="Magnuson J."/>
            <person name="Mondo S."/>
            <person name="Nolan M."/>
            <person name="Ohm R."/>
            <person name="Pangilinan J."/>
            <person name="Park H.-J."/>
            <person name="Ramirez L."/>
            <person name="Alfaro M."/>
            <person name="Sun H."/>
            <person name="Tritt A."/>
            <person name="Yoshinaga Y."/>
            <person name="Zwiers L.-H."/>
            <person name="Turgeon B."/>
            <person name="Goodwin S."/>
            <person name="Spatafora J."/>
            <person name="Crous P."/>
            <person name="Grigoriev I."/>
        </authorList>
    </citation>
    <scope>NUCLEOTIDE SEQUENCE</scope>
    <source>
        <strain evidence="1">CBS 207.26</strain>
    </source>
</reference>
<protein>
    <recommendedName>
        <fullName evidence="3">VWFA domain-containing protein</fullName>
    </recommendedName>
</protein>
<dbReference type="Proteomes" id="UP000800200">
    <property type="component" value="Unassembled WGS sequence"/>
</dbReference>